<reference evidence="2 3" key="1">
    <citation type="submission" date="2016-11" db="UniProtKB">
        <authorList>
            <consortium name="WormBaseParasite"/>
        </authorList>
    </citation>
    <scope>IDENTIFICATION</scope>
</reference>
<dbReference type="WBParaSite" id="maker-uti_cns_0000859-snap-gene-1.2-mRNA-1">
    <property type="protein sequence ID" value="maker-uti_cns_0000859-snap-gene-1.2-mRNA-1"/>
    <property type="gene ID" value="maker-uti_cns_0000859-snap-gene-1.2"/>
</dbReference>
<evidence type="ECO:0000313" key="1">
    <source>
        <dbReference type="Proteomes" id="UP000095280"/>
    </source>
</evidence>
<sequence>MTFMSIQNYLLSPANWILCSSGVSSVLLKSENSNNNPYMTELLQDRAAGDSGSSRRSSFNALSDTVMNFFSGSGRNG</sequence>
<dbReference type="WBParaSite" id="maker-uti_cns_0046490-snap-gene-0.8-mRNA-1">
    <property type="protein sequence ID" value="maker-uti_cns_0046490-snap-gene-0.8-mRNA-1"/>
    <property type="gene ID" value="maker-uti_cns_0046490-snap-gene-0.8"/>
</dbReference>
<evidence type="ECO:0000313" key="2">
    <source>
        <dbReference type="WBParaSite" id="maker-uti_cns_0000859-snap-gene-1.2-mRNA-1"/>
    </source>
</evidence>
<keyword evidence="1" id="KW-1185">Reference proteome</keyword>
<dbReference type="AlphaFoldDB" id="A0A1I8G666"/>
<evidence type="ECO:0000313" key="3">
    <source>
        <dbReference type="WBParaSite" id="maker-uti_cns_0000864-snap-gene-0.6-mRNA-1"/>
    </source>
</evidence>
<organism evidence="1 3">
    <name type="scientific">Macrostomum lignano</name>
    <dbReference type="NCBI Taxonomy" id="282301"/>
    <lineage>
        <taxon>Eukaryota</taxon>
        <taxon>Metazoa</taxon>
        <taxon>Spiralia</taxon>
        <taxon>Lophotrochozoa</taxon>
        <taxon>Platyhelminthes</taxon>
        <taxon>Rhabditophora</taxon>
        <taxon>Macrostomorpha</taxon>
        <taxon>Macrostomida</taxon>
        <taxon>Macrostomidae</taxon>
        <taxon>Macrostomum</taxon>
    </lineage>
</organism>
<dbReference type="Proteomes" id="UP000095280">
    <property type="component" value="Unplaced"/>
</dbReference>
<accession>A0A1I8G666</accession>
<proteinExistence type="predicted"/>
<dbReference type="WBParaSite" id="maker-uti_cns_0000864-snap-gene-0.6-mRNA-1">
    <property type="protein sequence ID" value="maker-uti_cns_0000864-snap-gene-0.6-mRNA-1"/>
    <property type="gene ID" value="maker-uti_cns_0000864-snap-gene-0.6"/>
</dbReference>
<protein>
    <submittedName>
        <fullName evidence="2 3">Secreted protein</fullName>
    </submittedName>
</protein>
<name>A0A1I8G666_9PLAT</name>